<reference evidence="1" key="1">
    <citation type="journal article" date="2014" name="Int. J. Syst. Evol. Microbiol.">
        <title>Complete genome sequence of Corynebacterium casei LMG S-19264T (=DSM 44701T), isolated from a smear-ripened cheese.</title>
        <authorList>
            <consortium name="US DOE Joint Genome Institute (JGI-PGF)"/>
            <person name="Walter F."/>
            <person name="Albersmeier A."/>
            <person name="Kalinowski J."/>
            <person name="Ruckert C."/>
        </authorList>
    </citation>
    <scope>NUCLEOTIDE SEQUENCE</scope>
    <source>
        <strain evidence="1">CGMCC 4.7312</strain>
    </source>
</reference>
<accession>A0A917WYU3</accession>
<comment type="caution">
    <text evidence="1">The sequence shown here is derived from an EMBL/GenBank/DDBJ whole genome shotgun (WGS) entry which is preliminary data.</text>
</comment>
<dbReference type="AlphaFoldDB" id="A0A917WYU3"/>
<name>A0A917WYU3_9ACTN</name>
<reference evidence="1" key="2">
    <citation type="submission" date="2020-09" db="EMBL/GenBank/DDBJ databases">
        <authorList>
            <person name="Sun Q."/>
            <person name="Zhou Y."/>
        </authorList>
    </citation>
    <scope>NUCLEOTIDE SEQUENCE</scope>
    <source>
        <strain evidence="1">CGMCC 4.7312</strain>
    </source>
</reference>
<protein>
    <recommendedName>
        <fullName evidence="3">Antibiotic biosynthesis monooxygenase</fullName>
    </recommendedName>
</protein>
<sequence>METILIRYRVRPDRLDEHLSLLGAVHEELARLGPPGFRYLTLRLDDGHSFVDVAMGPELPGPLATLESFRSYRAALEERCEQRDVSEFTVLGSYGMGE</sequence>
<proteinExistence type="predicted"/>
<evidence type="ECO:0000313" key="1">
    <source>
        <dbReference type="EMBL" id="GGM41034.1"/>
    </source>
</evidence>
<gene>
    <name evidence="1" type="ORF">GCM10011608_27270</name>
</gene>
<keyword evidence="2" id="KW-1185">Reference proteome</keyword>
<dbReference type="Proteomes" id="UP000608890">
    <property type="component" value="Unassembled WGS sequence"/>
</dbReference>
<dbReference type="EMBL" id="BMNB01000011">
    <property type="protein sequence ID" value="GGM41034.1"/>
    <property type="molecule type" value="Genomic_DNA"/>
</dbReference>
<evidence type="ECO:0000313" key="2">
    <source>
        <dbReference type="Proteomes" id="UP000608890"/>
    </source>
</evidence>
<evidence type="ECO:0008006" key="3">
    <source>
        <dbReference type="Google" id="ProtNLM"/>
    </source>
</evidence>
<organism evidence="1 2">
    <name type="scientific">Micromonospora sonchi</name>
    <dbReference type="NCBI Taxonomy" id="1763543"/>
    <lineage>
        <taxon>Bacteria</taxon>
        <taxon>Bacillati</taxon>
        <taxon>Actinomycetota</taxon>
        <taxon>Actinomycetes</taxon>
        <taxon>Micromonosporales</taxon>
        <taxon>Micromonosporaceae</taxon>
        <taxon>Micromonospora</taxon>
    </lineage>
</organism>